<feature type="region of interest" description="Disordered" evidence="5">
    <location>
        <begin position="494"/>
        <end position="518"/>
    </location>
</feature>
<evidence type="ECO:0000256" key="6">
    <source>
        <dbReference type="SAM" id="SignalP"/>
    </source>
</evidence>
<keyword evidence="6" id="KW-0732">Signal</keyword>
<proteinExistence type="predicted"/>
<feature type="binding site" evidence="4">
    <location>
        <position position="473"/>
    </location>
    <ligand>
        <name>Ca(2+)</name>
        <dbReference type="ChEBI" id="CHEBI:29108"/>
    </ligand>
</feature>
<keyword evidence="9" id="KW-1185">Reference proteome</keyword>
<evidence type="ECO:0000313" key="8">
    <source>
        <dbReference type="EMBL" id="MFG6488115.1"/>
    </source>
</evidence>
<evidence type="ECO:0000259" key="7">
    <source>
        <dbReference type="PROSITE" id="PS51695"/>
    </source>
</evidence>
<dbReference type="Proteomes" id="UP001606134">
    <property type="component" value="Unassembled WGS sequence"/>
</dbReference>
<evidence type="ECO:0000256" key="5">
    <source>
        <dbReference type="SAM" id="MobiDB-lite"/>
    </source>
</evidence>
<accession>A0ABW7HDY0</accession>
<feature type="binding site" evidence="4">
    <location>
        <position position="471"/>
    </location>
    <ligand>
        <name>Ca(2+)</name>
        <dbReference type="ChEBI" id="CHEBI:29108"/>
    </ligand>
</feature>
<evidence type="ECO:0000256" key="3">
    <source>
        <dbReference type="ARBA" id="ARBA00022825"/>
    </source>
</evidence>
<feature type="active site" description="Charge relay system" evidence="4">
    <location>
        <position position="234"/>
    </location>
</feature>
<dbReference type="InterPro" id="IPR050819">
    <property type="entry name" value="Tripeptidyl-peptidase_I"/>
</dbReference>
<evidence type="ECO:0000313" key="9">
    <source>
        <dbReference type="Proteomes" id="UP001606134"/>
    </source>
</evidence>
<dbReference type="CDD" id="cd04056">
    <property type="entry name" value="Peptidases_S53"/>
    <property type="match status" value="1"/>
</dbReference>
<feature type="active site" description="Charge relay system" evidence="4">
    <location>
        <position position="405"/>
    </location>
</feature>
<dbReference type="PROSITE" id="PS00138">
    <property type="entry name" value="SUBTILASE_SER"/>
    <property type="match status" value="1"/>
</dbReference>
<feature type="chain" id="PRO_5047188567" evidence="6">
    <location>
        <begin position="26"/>
        <end position="602"/>
    </location>
</feature>
<organism evidence="8 9">
    <name type="scientific">Pelomonas candidula</name>
    <dbReference type="NCBI Taxonomy" id="3299025"/>
    <lineage>
        <taxon>Bacteria</taxon>
        <taxon>Pseudomonadati</taxon>
        <taxon>Pseudomonadota</taxon>
        <taxon>Betaproteobacteria</taxon>
        <taxon>Burkholderiales</taxon>
        <taxon>Sphaerotilaceae</taxon>
        <taxon>Roseateles</taxon>
    </lineage>
</organism>
<dbReference type="PANTHER" id="PTHR14218:SF15">
    <property type="entry name" value="TRIPEPTIDYL-PEPTIDASE 1"/>
    <property type="match status" value="1"/>
</dbReference>
<evidence type="ECO:0000256" key="2">
    <source>
        <dbReference type="ARBA" id="ARBA00022801"/>
    </source>
</evidence>
<dbReference type="InterPro" id="IPR036852">
    <property type="entry name" value="Peptidase_S8/S53_dom_sf"/>
</dbReference>
<feature type="binding site" evidence="4">
    <location>
        <position position="455"/>
    </location>
    <ligand>
        <name>Ca(2+)</name>
        <dbReference type="ChEBI" id="CHEBI:29108"/>
    </ligand>
</feature>
<keyword evidence="1 4" id="KW-0645">Protease</keyword>
<keyword evidence="4" id="KW-0479">Metal-binding</keyword>
<dbReference type="PROSITE" id="PS51257">
    <property type="entry name" value="PROKAR_LIPOPROTEIN"/>
    <property type="match status" value="1"/>
</dbReference>
<dbReference type="Gene3D" id="3.40.50.200">
    <property type="entry name" value="Peptidase S8/S53 domain"/>
    <property type="match status" value="1"/>
</dbReference>
<comment type="caution">
    <text evidence="8">The sequence shown here is derived from an EMBL/GenBank/DDBJ whole genome shotgun (WGS) entry which is preliminary data.</text>
</comment>
<protein>
    <submittedName>
        <fullName evidence="8">Peptidase S53</fullName>
    </submittedName>
</protein>
<keyword evidence="2 4" id="KW-0378">Hydrolase</keyword>
<dbReference type="EMBL" id="JBIGIC010000007">
    <property type="protein sequence ID" value="MFG6488115.1"/>
    <property type="molecule type" value="Genomic_DNA"/>
</dbReference>
<dbReference type="PANTHER" id="PTHR14218">
    <property type="entry name" value="PROTEASE S8 TRIPEPTIDYL PEPTIDASE I CLN2"/>
    <property type="match status" value="1"/>
</dbReference>
<feature type="active site" description="Charge relay system" evidence="4">
    <location>
        <position position="230"/>
    </location>
</feature>
<feature type="domain" description="Peptidase S53" evidence="7">
    <location>
        <begin position="127"/>
        <end position="493"/>
    </location>
</feature>
<reference evidence="8 9" key="1">
    <citation type="submission" date="2024-08" db="EMBL/GenBank/DDBJ databases">
        <authorList>
            <person name="Lu H."/>
        </authorList>
    </citation>
    <scope>NUCLEOTIDE SEQUENCE [LARGE SCALE GENOMIC DNA]</scope>
    <source>
        <strain evidence="8 9">BYS78W</strain>
    </source>
</reference>
<name>A0ABW7HDY0_9BURK</name>
<sequence length="602" mass="59387">MRSNRLTWTLSLLTAAALTACGGGASSTDTTATVQASAATTDVALSVDLDPAAGAEASHSFHIAAAELEPPADIGADAEPHRTQAAAGIATKGLTLAALDDYAQRRTALAAASGEAAPMATTTTVTTYTPAQIRAAYGLPALSASAAQLGAGQTIYIVNAKHDPNVVAELAAFNSKFGLPTCTSRTLAATATLPLASASSSGCELVIAYSTTAGALTATAPAYDSGWATEIALDVQWAHATAPLARIVLIEAPDAGVTSLSNGVALANKMGTGVVSMSFGASEGSWVGSYDSIFSASGMTYLAATGDNGAAVSWPSVSSKVVGVGGTTLTYSGSGSRSETTWTGTGGGTSAYVALPSYQSGSISGYARRAVADVAFNADPNSGQYVALIASGTTTVRWVSAGGTSLSTPQWAGLFAVANAVRVASAKALLGQPHAAIYQQIGAVPTTYATVFKDVSSGSNGSCTTCTAKTGYDTPTGWGTPNVSALLTSLGAATSSSTSSTSTSTSTTTTTTSAGPQLTTTSISGVAGKALSASIGYSAPGATSLSISISGAASGMSLSASSTAIALAWAKPVTGTYNLVITLKDNLGHTTTGTVAVKISAS</sequence>
<comment type="cofactor">
    <cofactor evidence="4">
        <name>Ca(2+)</name>
        <dbReference type="ChEBI" id="CHEBI:29108"/>
    </cofactor>
    <text evidence="4">Binds 1 Ca(2+) ion per subunit.</text>
</comment>
<dbReference type="RefSeq" id="WP_394412327.1">
    <property type="nucleotide sequence ID" value="NZ_JBIGIC010000007.1"/>
</dbReference>
<evidence type="ECO:0000256" key="1">
    <source>
        <dbReference type="ARBA" id="ARBA00022670"/>
    </source>
</evidence>
<evidence type="ECO:0000256" key="4">
    <source>
        <dbReference type="PROSITE-ProRule" id="PRU01032"/>
    </source>
</evidence>
<dbReference type="InterPro" id="IPR030400">
    <property type="entry name" value="Sedolisin_dom"/>
</dbReference>
<dbReference type="SUPFAM" id="SSF52743">
    <property type="entry name" value="Subtilisin-like"/>
    <property type="match status" value="1"/>
</dbReference>
<dbReference type="InterPro" id="IPR023828">
    <property type="entry name" value="Peptidase_S8_Ser-AS"/>
</dbReference>
<feature type="binding site" evidence="4">
    <location>
        <position position="454"/>
    </location>
    <ligand>
        <name>Ca(2+)</name>
        <dbReference type="ChEBI" id="CHEBI:29108"/>
    </ligand>
</feature>
<keyword evidence="4" id="KW-0106">Calcium</keyword>
<feature type="signal peptide" evidence="6">
    <location>
        <begin position="1"/>
        <end position="25"/>
    </location>
</feature>
<dbReference type="PROSITE" id="PS51695">
    <property type="entry name" value="SEDOLISIN"/>
    <property type="match status" value="1"/>
</dbReference>
<keyword evidence="3 4" id="KW-0720">Serine protease</keyword>
<gene>
    <name evidence="8" type="ORF">ACG04R_15630</name>
</gene>